<evidence type="ECO:0000313" key="8">
    <source>
        <dbReference type="Proteomes" id="UP000274082"/>
    </source>
</evidence>
<feature type="compositionally biased region" description="Basic and acidic residues" evidence="5">
    <location>
        <begin position="646"/>
        <end position="656"/>
    </location>
</feature>
<evidence type="ECO:0000256" key="1">
    <source>
        <dbReference type="ARBA" id="ARBA00012513"/>
    </source>
</evidence>
<proteinExistence type="predicted"/>
<reference evidence="7 8" key="1">
    <citation type="journal article" date="2018" name="Sci. Rep.">
        <title>A complete Leishmania donovani reference genome identifies novel genetic variations associated with virulence.</title>
        <authorList>
            <person name="Lypaczewski P."/>
            <person name="Hoshizaki J."/>
            <person name="Zhang W.-W."/>
            <person name="McCall L.-I."/>
            <person name="Torcivia-Rodriguez J."/>
            <person name="Simonyan V."/>
            <person name="Kaur A."/>
            <person name="Dewar K."/>
            <person name="Matlashewski G."/>
        </authorList>
    </citation>
    <scope>NUCLEOTIDE SEQUENCE [LARGE SCALE GENOMIC DNA]</scope>
    <source>
        <strain evidence="7 8">LdCL</strain>
    </source>
</reference>
<dbReference type="SUPFAM" id="SSF56112">
    <property type="entry name" value="Protein kinase-like (PK-like)"/>
    <property type="match status" value="1"/>
</dbReference>
<dbReference type="PANTHER" id="PTHR48012">
    <property type="entry name" value="STERILE20-LIKE KINASE, ISOFORM B-RELATED"/>
    <property type="match status" value="1"/>
</dbReference>
<name>A0A3Q8IBU1_LEIDO</name>
<evidence type="ECO:0000256" key="3">
    <source>
        <dbReference type="ARBA" id="ARBA00022840"/>
    </source>
</evidence>
<feature type="binding site" evidence="4">
    <location>
        <position position="43"/>
    </location>
    <ligand>
        <name>ATP</name>
        <dbReference type="ChEBI" id="CHEBI:30616"/>
    </ligand>
</feature>
<dbReference type="PROSITE" id="PS00108">
    <property type="entry name" value="PROTEIN_KINASE_ST"/>
    <property type="match status" value="1"/>
</dbReference>
<dbReference type="PANTHER" id="PTHR48012:SF26">
    <property type="entry name" value="SERINE_THREONINE-PROTEIN KINASE DDB_G0283821-RELATED"/>
    <property type="match status" value="1"/>
</dbReference>
<dbReference type="PROSITE" id="PS50011">
    <property type="entry name" value="PROTEIN_KINASE_DOM"/>
    <property type="match status" value="1"/>
</dbReference>
<keyword evidence="2 4" id="KW-0547">Nucleotide-binding</keyword>
<dbReference type="InterPro" id="IPR008271">
    <property type="entry name" value="Ser/Thr_kinase_AS"/>
</dbReference>
<accession>A0A3Q8IBU1</accession>
<dbReference type="SMART" id="SM00220">
    <property type="entry name" value="S_TKc"/>
    <property type="match status" value="1"/>
</dbReference>
<dbReference type="InterPro" id="IPR011009">
    <property type="entry name" value="Kinase-like_dom_sf"/>
</dbReference>
<evidence type="ECO:0000256" key="2">
    <source>
        <dbReference type="ARBA" id="ARBA00022741"/>
    </source>
</evidence>
<organism evidence="7 8">
    <name type="scientific">Leishmania donovani</name>
    <dbReference type="NCBI Taxonomy" id="5661"/>
    <lineage>
        <taxon>Eukaryota</taxon>
        <taxon>Discoba</taxon>
        <taxon>Euglenozoa</taxon>
        <taxon>Kinetoplastea</taxon>
        <taxon>Metakinetoplastina</taxon>
        <taxon>Trypanosomatida</taxon>
        <taxon>Trypanosomatidae</taxon>
        <taxon>Leishmaniinae</taxon>
        <taxon>Leishmania</taxon>
    </lineage>
</organism>
<feature type="region of interest" description="Disordered" evidence="5">
    <location>
        <begin position="161"/>
        <end position="181"/>
    </location>
</feature>
<dbReference type="PROSITE" id="PS00107">
    <property type="entry name" value="PROTEIN_KINASE_ATP"/>
    <property type="match status" value="1"/>
</dbReference>
<keyword evidence="7" id="KW-0418">Kinase</keyword>
<dbReference type="Gene3D" id="1.10.510.10">
    <property type="entry name" value="Transferase(Phosphotransferase) domain 1"/>
    <property type="match status" value="1"/>
</dbReference>
<feature type="compositionally biased region" description="Low complexity" evidence="5">
    <location>
        <begin position="619"/>
        <end position="645"/>
    </location>
</feature>
<evidence type="ECO:0000313" key="7">
    <source>
        <dbReference type="EMBL" id="AYU78494.1"/>
    </source>
</evidence>
<dbReference type="EMBL" id="CP029520">
    <property type="protein sequence ID" value="AYU78494.1"/>
    <property type="molecule type" value="Genomic_DNA"/>
</dbReference>
<dbReference type="EC" id="2.7.11.1" evidence="1"/>
<dbReference type="GO" id="GO:0004674">
    <property type="term" value="F:protein serine/threonine kinase activity"/>
    <property type="evidence" value="ECO:0007669"/>
    <property type="project" value="UniProtKB-EC"/>
</dbReference>
<dbReference type="Proteomes" id="UP000274082">
    <property type="component" value="Chromosome 21"/>
</dbReference>
<sequence length="1139" mass="119496">MATVDTVRGRYSSYKLLNEVGRGGSALVYRAQDVATRKDVAVKQLFGNRPQDMEDWLREVDALHTLNNHHCPHVVKYLDHMQQHDRLFLVEEFTEHGSLLRRLKENSKLPEDIACRYIYQVLTALYHMAPWGVVHGDLKASNILLFDGDVVKLTDFALRSHGEDDHEDGERRTTAASTPSAEALPLMRGSRAGRGAGEECSGSALSVFRGSAYWAAPEVLAGASKATAASDIWSVGCLAVELLTGAPPYFERPIHNAIHNILKSYYEVLCESEASRVGAAGTSRASTNPATPSAAMGSGDDDGPRGPRKKKNGAKDGCGAAPQKTDVASARRATATTSTHNPPKEPVDAVKTAASSGAVCASDRNEVATPLCEAALLPPLPEDVHLSDECLSFLRMCFRPRAVDRPSAGELLHDPWFLDCTVPQLLRAAREGRPMNGTTGDESVSAGTSSGSRFGVIEQWVKRNLTCDNESRCEAWLNSDALPLLVPVLTPRIMTPKYIGNVMWCFSQFAESRSALATLFVDRLGSTELWGVEELTSACDADHLATLFRRCCATQDAQVPVYTPADPRALRFVLGLEKEKVLACVRALHSRLVLEPTAAAMAADASSLATATDDTAVDLNDCPASSRDPAAPAHAAPDRAPASLQEQHEQQQRARERLLSDGGAAVLCQCVEAQCKAVFLSNTAPMMEWSTMNLLFDVLCTIEPLAGGQALLWGLGADLSGGHTSPSSTVGTGGGGAAILKSLTVVVNPCGGRGGGELNSTWEKSSPGTGPPLLVSPISVSPQESIPTTAAAAGGGGGPLSSLGSTMGFGCHTVSGLPPESVQWATSMTWLLAVQEAARHLCEAAVRLLTRYIPVARRCRAEYLEKAGVSLTATLVLVASSEVVSTDVRCAAVEALPQLQASSLRATRYLRDPVRCIALLALTLKRSYGVPALTSCLLTAITAMTSEKQMLAACTGCPWVWESLVSLLREVEAADKAAAAGGKRSSSALHSAASTDGGAAEGAVAPPALVAAAASPTSVKSPSASSSSGAVAAGGAAVFADIVVLLSRWFAEVTPTALLSSAVTAAAAASEAIPALGHPAASLPLPVFLQTLRCQLIALSQNGRVCHGDLMPDVAKALRHLAPLEAAAVAASTSTATVA</sequence>
<dbReference type="VEuPathDB" id="TriTrypDB:LDHU3_21.0350"/>
<feature type="region of interest" description="Disordered" evidence="5">
    <location>
        <begin position="619"/>
        <end position="656"/>
    </location>
</feature>
<dbReference type="OrthoDB" id="8693905at2759"/>
<keyword evidence="7" id="KW-0808">Transferase</keyword>
<feature type="compositionally biased region" description="Basic and acidic residues" evidence="5">
    <location>
        <begin position="161"/>
        <end position="173"/>
    </location>
</feature>
<protein>
    <recommendedName>
        <fullName evidence="1">non-specific serine/threonine protein kinase</fullName>
        <ecNumber evidence="1">2.7.11.1</ecNumber>
    </recommendedName>
</protein>
<dbReference type="VEuPathDB" id="TriTrypDB:LdCL_210008100"/>
<keyword evidence="8" id="KW-1185">Reference proteome</keyword>
<dbReference type="AlphaFoldDB" id="A0A3Q8IBU1"/>
<feature type="domain" description="Protein kinase" evidence="6">
    <location>
        <begin position="14"/>
        <end position="417"/>
    </location>
</feature>
<dbReference type="InterPro" id="IPR017441">
    <property type="entry name" value="Protein_kinase_ATP_BS"/>
</dbReference>
<evidence type="ECO:0000256" key="4">
    <source>
        <dbReference type="PROSITE-ProRule" id="PRU10141"/>
    </source>
</evidence>
<evidence type="ECO:0000259" key="6">
    <source>
        <dbReference type="PROSITE" id="PS50011"/>
    </source>
</evidence>
<dbReference type="Gene3D" id="3.30.200.20">
    <property type="entry name" value="Phosphorylase Kinase, domain 1"/>
    <property type="match status" value="1"/>
</dbReference>
<gene>
    <name evidence="7" type="ORF">LdCL_210008100</name>
</gene>
<feature type="compositionally biased region" description="Low complexity" evidence="5">
    <location>
        <begin position="328"/>
        <end position="339"/>
    </location>
</feature>
<dbReference type="GO" id="GO:0005737">
    <property type="term" value="C:cytoplasm"/>
    <property type="evidence" value="ECO:0007669"/>
    <property type="project" value="TreeGrafter"/>
</dbReference>
<keyword evidence="3 4" id="KW-0067">ATP-binding</keyword>
<dbReference type="InterPro" id="IPR000719">
    <property type="entry name" value="Prot_kinase_dom"/>
</dbReference>
<feature type="region of interest" description="Disordered" evidence="5">
    <location>
        <begin position="280"/>
        <end position="348"/>
    </location>
</feature>
<dbReference type="GO" id="GO:0005524">
    <property type="term" value="F:ATP binding"/>
    <property type="evidence" value="ECO:0007669"/>
    <property type="project" value="UniProtKB-UniRule"/>
</dbReference>
<dbReference type="VEuPathDB" id="TriTrypDB:LdBPK_210330.1"/>
<dbReference type="InterPro" id="IPR050629">
    <property type="entry name" value="STE20/SPS1-PAK"/>
</dbReference>
<evidence type="ECO:0000256" key="5">
    <source>
        <dbReference type="SAM" id="MobiDB-lite"/>
    </source>
</evidence>
<dbReference type="Pfam" id="PF00069">
    <property type="entry name" value="Pkinase"/>
    <property type="match status" value="1"/>
</dbReference>